<evidence type="ECO:0000256" key="2">
    <source>
        <dbReference type="ARBA" id="ARBA00023277"/>
    </source>
</evidence>
<keyword evidence="2" id="KW-0119">Carbohydrate metabolism</keyword>
<reference evidence="5" key="1">
    <citation type="journal article" date="2021" name="PeerJ">
        <title>Extensive microbial diversity within the chicken gut microbiome revealed by metagenomics and culture.</title>
        <authorList>
            <person name="Gilroy R."/>
            <person name="Ravi A."/>
            <person name="Getino M."/>
            <person name="Pursley I."/>
            <person name="Horton D.L."/>
            <person name="Alikhan N.F."/>
            <person name="Baker D."/>
            <person name="Gharbi K."/>
            <person name="Hall N."/>
            <person name="Watson M."/>
            <person name="Adriaenssens E.M."/>
            <person name="Foster-Nyarko E."/>
            <person name="Jarju S."/>
            <person name="Secka A."/>
            <person name="Antonio M."/>
            <person name="Oren A."/>
            <person name="Chaudhuri R.R."/>
            <person name="La Ragione R."/>
            <person name="Hildebrand F."/>
            <person name="Pallen M.J."/>
        </authorList>
    </citation>
    <scope>NUCLEOTIDE SEQUENCE</scope>
    <source>
        <strain evidence="5">811</strain>
    </source>
</reference>
<proteinExistence type="predicted"/>
<dbReference type="GO" id="GO:0005737">
    <property type="term" value="C:cytoplasm"/>
    <property type="evidence" value="ECO:0007669"/>
    <property type="project" value="InterPro"/>
</dbReference>
<protein>
    <recommendedName>
        <fullName evidence="3">FucIase</fullName>
    </recommendedName>
</protein>
<evidence type="ECO:0000259" key="4">
    <source>
        <dbReference type="Pfam" id="PF07881"/>
    </source>
</evidence>
<dbReference type="Gene3D" id="3.40.50.1070">
    <property type="match status" value="1"/>
</dbReference>
<dbReference type="EMBL" id="DXFX01000099">
    <property type="protein sequence ID" value="HIX08348.1"/>
    <property type="molecule type" value="Genomic_DNA"/>
</dbReference>
<dbReference type="AlphaFoldDB" id="A0A9D2AFX5"/>
<evidence type="ECO:0000313" key="6">
    <source>
        <dbReference type="Proteomes" id="UP000824204"/>
    </source>
</evidence>
<dbReference type="PANTHER" id="PTHR37840">
    <property type="entry name" value="L-FUCOSE ISOMERASE"/>
    <property type="match status" value="1"/>
</dbReference>
<dbReference type="InterPro" id="IPR009015">
    <property type="entry name" value="Fucose_isomerase_N/cen_sf"/>
</dbReference>
<name>A0A9D2AFX5_9FIRM</name>
<dbReference type="GO" id="GO:0019571">
    <property type="term" value="P:D-arabinose catabolic process"/>
    <property type="evidence" value="ECO:0007669"/>
    <property type="project" value="TreeGrafter"/>
</dbReference>
<dbReference type="Proteomes" id="UP000824204">
    <property type="component" value="Unassembled WGS sequence"/>
</dbReference>
<organism evidence="5 6">
    <name type="scientific">Candidatus Borkfalkia faecipullorum</name>
    <dbReference type="NCBI Taxonomy" id="2838510"/>
    <lineage>
        <taxon>Bacteria</taxon>
        <taxon>Bacillati</taxon>
        <taxon>Bacillota</taxon>
        <taxon>Clostridia</taxon>
        <taxon>Christensenellales</taxon>
        <taxon>Christensenellaceae</taxon>
        <taxon>Candidatus Borkfalkia</taxon>
    </lineage>
</organism>
<evidence type="ECO:0000256" key="1">
    <source>
        <dbReference type="ARBA" id="ARBA00023235"/>
    </source>
</evidence>
<accession>A0A9D2AFX5</accession>
<dbReference type="GO" id="GO:0008790">
    <property type="term" value="F:arabinose isomerase activity"/>
    <property type="evidence" value="ECO:0007669"/>
    <property type="project" value="TreeGrafter"/>
</dbReference>
<evidence type="ECO:0000313" key="5">
    <source>
        <dbReference type="EMBL" id="HIX08348.1"/>
    </source>
</evidence>
<dbReference type="Pfam" id="PF07881">
    <property type="entry name" value="Fucose_iso_N1"/>
    <property type="match status" value="1"/>
</dbReference>
<keyword evidence="1" id="KW-0413">Isomerase</keyword>
<dbReference type="GO" id="GO:0008736">
    <property type="term" value="F:L-fucose isomerase activity"/>
    <property type="evidence" value="ECO:0007669"/>
    <property type="project" value="InterPro"/>
</dbReference>
<dbReference type="PANTHER" id="PTHR37840:SF1">
    <property type="entry name" value="L-FUCOSE ISOMERASE"/>
    <property type="match status" value="1"/>
</dbReference>
<dbReference type="SUPFAM" id="SSF53743">
    <property type="entry name" value="FucI/AraA N-terminal and middle domains"/>
    <property type="match status" value="1"/>
</dbReference>
<gene>
    <name evidence="5" type="ORF">H9741_07755</name>
</gene>
<dbReference type="InterPro" id="IPR038391">
    <property type="entry name" value="Fucose_iso_dom1_sf"/>
</dbReference>
<dbReference type="InterPro" id="IPR005763">
    <property type="entry name" value="Fucose_isomerase"/>
</dbReference>
<comment type="caution">
    <text evidence="5">The sequence shown here is derived from an EMBL/GenBank/DDBJ whole genome shotgun (WGS) entry which is preliminary data.</text>
</comment>
<sequence length="80" mass="8546">MKAKIGICPAIDGRWGGIREGLEEQTMQTAKDAKNLIEENVFYADGSPAEVVISPCTIGGGKEAAVCAAAQRYQCVLFRV</sequence>
<evidence type="ECO:0000256" key="3">
    <source>
        <dbReference type="ARBA" id="ARBA00030454"/>
    </source>
</evidence>
<reference evidence="5" key="2">
    <citation type="submission" date="2021-04" db="EMBL/GenBank/DDBJ databases">
        <authorList>
            <person name="Gilroy R."/>
        </authorList>
    </citation>
    <scope>NUCLEOTIDE SEQUENCE</scope>
    <source>
        <strain evidence="5">811</strain>
    </source>
</reference>
<dbReference type="GO" id="GO:0030145">
    <property type="term" value="F:manganese ion binding"/>
    <property type="evidence" value="ECO:0007669"/>
    <property type="project" value="InterPro"/>
</dbReference>
<dbReference type="GO" id="GO:0042355">
    <property type="term" value="P:L-fucose catabolic process"/>
    <property type="evidence" value="ECO:0007669"/>
    <property type="project" value="TreeGrafter"/>
</dbReference>
<feature type="domain" description="L-fucose isomerase N-terminal-1" evidence="4">
    <location>
        <begin position="3"/>
        <end position="70"/>
    </location>
</feature>
<dbReference type="InterPro" id="IPR012888">
    <property type="entry name" value="Fucose_iso_N1"/>
</dbReference>